<dbReference type="PANTHER" id="PTHR32329:SF5">
    <property type="entry name" value="ACTIVATOR OF 2-HYDROXYACYL-COA DEHYDRATASE"/>
    <property type="match status" value="1"/>
</dbReference>
<dbReference type="Pfam" id="PF01869">
    <property type="entry name" value="BcrAD_BadFG"/>
    <property type="match status" value="1"/>
</dbReference>
<keyword evidence="4" id="KW-0411">Iron-sulfur</keyword>
<name>A0A0E4GA17_9FIRM</name>
<evidence type="ECO:0000256" key="3">
    <source>
        <dbReference type="ARBA" id="ARBA00023004"/>
    </source>
</evidence>
<dbReference type="EMBL" id="CGIH01000009">
    <property type="protein sequence ID" value="CFX18697.1"/>
    <property type="molecule type" value="Genomic_DNA"/>
</dbReference>
<dbReference type="InterPro" id="IPR008275">
    <property type="entry name" value="CoA_E_activase_dom"/>
</dbReference>
<feature type="domain" description="ATPase BadF/BadG/BcrA/BcrD type" evidence="5">
    <location>
        <begin position="2"/>
        <end position="244"/>
    </location>
</feature>
<evidence type="ECO:0000313" key="6">
    <source>
        <dbReference type="EMBL" id="CFX18697.1"/>
    </source>
</evidence>
<comment type="cofactor">
    <cofactor evidence="1">
        <name>[4Fe-4S] cluster</name>
        <dbReference type="ChEBI" id="CHEBI:49883"/>
    </cofactor>
</comment>
<proteinExistence type="predicted"/>
<evidence type="ECO:0000256" key="4">
    <source>
        <dbReference type="ARBA" id="ARBA00023014"/>
    </source>
</evidence>
<dbReference type="InterPro" id="IPR051805">
    <property type="entry name" value="Dehydratase_Activator_Redct"/>
</dbReference>
<evidence type="ECO:0000256" key="2">
    <source>
        <dbReference type="ARBA" id="ARBA00022723"/>
    </source>
</evidence>
<sequence length="259" mass="28130">MIGLDLGSRFIKIVQMNDSTITDFRIFDTIDFYRRYSDPGEKSLKINLNQLGFGRNENVVATGYGKVTVQLEGVVHLPEIQAHVRGAVFQTGLADFTLIDIGGQDTKIIQVRGSRAVDFMTNDRCAASSGRYLENMAAVLGLSLEELSLYSLDPVELNSTCAIFGETEIIAKIVEGYSVNELAAGINYSLYRRFAAMLDRLGSDIIVLAGGVAHNQAIGNIISKETASQVVSLKEPQLNGAIGCCTYGEELFANLLSSD</sequence>
<dbReference type="OrthoDB" id="9778513at2"/>
<dbReference type="InterPro" id="IPR002731">
    <property type="entry name" value="ATPase_BadF"/>
</dbReference>
<dbReference type="NCBIfam" id="TIGR00241">
    <property type="entry name" value="CoA_E_activ"/>
    <property type="match status" value="1"/>
</dbReference>
<evidence type="ECO:0000256" key="1">
    <source>
        <dbReference type="ARBA" id="ARBA00001966"/>
    </source>
</evidence>
<dbReference type="SUPFAM" id="SSF53067">
    <property type="entry name" value="Actin-like ATPase domain"/>
    <property type="match status" value="1"/>
</dbReference>
<organism evidence="6 7">
    <name type="scientific">Syntrophomonas zehnderi OL-4</name>
    <dbReference type="NCBI Taxonomy" id="690567"/>
    <lineage>
        <taxon>Bacteria</taxon>
        <taxon>Bacillati</taxon>
        <taxon>Bacillota</taxon>
        <taxon>Clostridia</taxon>
        <taxon>Eubacteriales</taxon>
        <taxon>Syntrophomonadaceae</taxon>
        <taxon>Syntrophomonas</taxon>
    </lineage>
</organism>
<dbReference type="Proteomes" id="UP000045545">
    <property type="component" value="Unassembled WGS sequence"/>
</dbReference>
<dbReference type="AlphaFoldDB" id="A0A0E4GA17"/>
<gene>
    <name evidence="6" type="ORF">751</name>
</gene>
<dbReference type="GO" id="GO:0051536">
    <property type="term" value="F:iron-sulfur cluster binding"/>
    <property type="evidence" value="ECO:0007669"/>
    <property type="project" value="UniProtKB-KW"/>
</dbReference>
<dbReference type="PANTHER" id="PTHR32329">
    <property type="entry name" value="BIFUNCTIONAL PROTEIN [INCLUDES 2-HYDROXYACYL-COA DEHYDRATASE (N-TER) AND ITS ACTIVATOR DOMAIN (C_TERM)-RELATED"/>
    <property type="match status" value="1"/>
</dbReference>
<dbReference type="InterPro" id="IPR043129">
    <property type="entry name" value="ATPase_NBD"/>
</dbReference>
<evidence type="ECO:0000259" key="5">
    <source>
        <dbReference type="Pfam" id="PF01869"/>
    </source>
</evidence>
<dbReference type="STRING" id="690567.751"/>
<reference evidence="6 7" key="1">
    <citation type="submission" date="2015-03" db="EMBL/GenBank/DDBJ databases">
        <authorList>
            <person name="Murphy D."/>
        </authorList>
    </citation>
    <scope>NUCLEOTIDE SEQUENCE [LARGE SCALE GENOMIC DNA]</scope>
    <source>
        <strain evidence="6 7">OL-4</strain>
    </source>
</reference>
<accession>A0A0E4GA17</accession>
<dbReference type="RefSeq" id="WP_046495924.1">
    <property type="nucleotide sequence ID" value="NZ_CGIH01000009.1"/>
</dbReference>
<keyword evidence="7" id="KW-1185">Reference proteome</keyword>
<dbReference type="GO" id="GO:0046872">
    <property type="term" value="F:metal ion binding"/>
    <property type="evidence" value="ECO:0007669"/>
    <property type="project" value="UniProtKB-KW"/>
</dbReference>
<protein>
    <submittedName>
        <fullName evidence="6">ATPase, BadF/BadG/BcrA/BcrD type</fullName>
    </submittedName>
</protein>
<dbReference type="Gene3D" id="3.30.420.40">
    <property type="match status" value="2"/>
</dbReference>
<keyword evidence="3" id="KW-0408">Iron</keyword>
<keyword evidence="2" id="KW-0479">Metal-binding</keyword>
<evidence type="ECO:0000313" key="7">
    <source>
        <dbReference type="Proteomes" id="UP000045545"/>
    </source>
</evidence>